<gene>
    <name evidence="3" type="ORF">DDV96_06730</name>
</gene>
<evidence type="ECO:0000259" key="2">
    <source>
        <dbReference type="Pfam" id="PF00144"/>
    </source>
</evidence>
<dbReference type="InterPro" id="IPR050789">
    <property type="entry name" value="Diverse_Enzym_Activities"/>
</dbReference>
<keyword evidence="4" id="KW-1185">Reference proteome</keyword>
<name>A0A2U0I1W5_9FLAO</name>
<reference evidence="3 4" key="1">
    <citation type="submission" date="2018-04" db="EMBL/GenBank/DDBJ databases">
        <title>Marixanthomonas spongiae HN-E44 sp. nov., isolated from a marine sponge.</title>
        <authorList>
            <person name="Luo L."/>
            <person name="Zhuang L."/>
        </authorList>
    </citation>
    <scope>NUCLEOTIDE SEQUENCE [LARGE SCALE GENOMIC DNA]</scope>
    <source>
        <strain evidence="3 4">HN-E44</strain>
    </source>
</reference>
<evidence type="ECO:0000313" key="4">
    <source>
        <dbReference type="Proteomes" id="UP000245962"/>
    </source>
</evidence>
<dbReference type="PANTHER" id="PTHR43283:SF7">
    <property type="entry name" value="BETA-LACTAMASE-RELATED DOMAIN-CONTAINING PROTEIN"/>
    <property type="match status" value="1"/>
</dbReference>
<accession>A0A2U0I1W5</accession>
<dbReference type="Proteomes" id="UP000245962">
    <property type="component" value="Unassembled WGS sequence"/>
</dbReference>
<keyword evidence="3" id="KW-0378">Hydrolase</keyword>
<dbReference type="InterPro" id="IPR001466">
    <property type="entry name" value="Beta-lactam-related"/>
</dbReference>
<evidence type="ECO:0000313" key="3">
    <source>
        <dbReference type="EMBL" id="PVW15097.1"/>
    </source>
</evidence>
<feature type="domain" description="Beta-lactamase-related" evidence="2">
    <location>
        <begin position="85"/>
        <end position="356"/>
    </location>
</feature>
<dbReference type="InterPro" id="IPR012338">
    <property type="entry name" value="Beta-lactam/transpept-like"/>
</dbReference>
<feature type="transmembrane region" description="Helical" evidence="1">
    <location>
        <begin position="6"/>
        <end position="22"/>
    </location>
</feature>
<dbReference type="GO" id="GO:0016787">
    <property type="term" value="F:hydrolase activity"/>
    <property type="evidence" value="ECO:0007669"/>
    <property type="project" value="UniProtKB-KW"/>
</dbReference>
<keyword evidence="1" id="KW-0472">Membrane</keyword>
<organism evidence="3 4">
    <name type="scientific">Marixanthomonas spongiae</name>
    <dbReference type="NCBI Taxonomy" id="2174845"/>
    <lineage>
        <taxon>Bacteria</taxon>
        <taxon>Pseudomonadati</taxon>
        <taxon>Bacteroidota</taxon>
        <taxon>Flavobacteriia</taxon>
        <taxon>Flavobacteriales</taxon>
        <taxon>Flavobacteriaceae</taxon>
        <taxon>Marixanthomonas</taxon>
    </lineage>
</organism>
<dbReference type="RefSeq" id="WP_116693991.1">
    <property type="nucleotide sequence ID" value="NZ_QEHR01000004.1"/>
</dbReference>
<dbReference type="Pfam" id="PF00144">
    <property type="entry name" value="Beta-lactamase"/>
    <property type="match status" value="1"/>
</dbReference>
<dbReference type="SUPFAM" id="SSF56601">
    <property type="entry name" value="beta-lactamase/transpeptidase-like"/>
    <property type="match status" value="1"/>
</dbReference>
<dbReference type="AlphaFoldDB" id="A0A2U0I1W5"/>
<dbReference type="Gene3D" id="3.40.710.10">
    <property type="entry name" value="DD-peptidase/beta-lactamase superfamily"/>
    <property type="match status" value="1"/>
</dbReference>
<proteinExistence type="predicted"/>
<dbReference type="PANTHER" id="PTHR43283">
    <property type="entry name" value="BETA-LACTAMASE-RELATED"/>
    <property type="match status" value="1"/>
</dbReference>
<keyword evidence="1" id="KW-1133">Transmembrane helix</keyword>
<dbReference type="EMBL" id="QEHR01000004">
    <property type="protein sequence ID" value="PVW15097.1"/>
    <property type="molecule type" value="Genomic_DNA"/>
</dbReference>
<dbReference type="OrthoDB" id="9773047at2"/>
<evidence type="ECO:0000256" key="1">
    <source>
        <dbReference type="SAM" id="Phobius"/>
    </source>
</evidence>
<protein>
    <submittedName>
        <fullName evidence="3">Serine hydrolase</fullName>
    </submittedName>
</protein>
<keyword evidence="1" id="KW-0812">Transmembrane</keyword>
<sequence length="379" mass="43064">MKKFFAWLLGIVATIVLLLYITDYNYILKGLRVVYFTGHTTAFIDDFDYFESDTIPASTNPQPWPKANDYNTAKATEKLKETNKELGTVAFLIIKNDSIWYENYAEGYSDSSQTNSFSMAKSVVSALLGKAIDEGYIKNLNQPVSDFYPEYKNTGLTVGDLSSMASGLNWVESYKNPFGVTARAYYDDNLAETILNLKVVDTPGTSFKYSSGDTELLAMVIQKAVGKPLSNYLSESFWQPLGVENPALWQVDDDEHRLVKAYCCIGSNARDFARFGKLYKDFGKWNGNQLLDSAFVAKSIKPRFEESPEYGYGFWLNKHEGKDVFAMRGMLGQYVIVVPEDDVIIVRLGHHRAKKEDDPFTKDFYTYMEEAYRMLNKDS</sequence>
<comment type="caution">
    <text evidence="3">The sequence shown here is derived from an EMBL/GenBank/DDBJ whole genome shotgun (WGS) entry which is preliminary data.</text>
</comment>